<dbReference type="AlphaFoldDB" id="U7QFK0"/>
<keyword evidence="3" id="KW-1185">Reference proteome</keyword>
<comment type="caution">
    <text evidence="2">The sequence shown here is derived from an EMBL/GenBank/DDBJ whole genome shotgun (WGS) entry which is preliminary data.</text>
</comment>
<proteinExistence type="predicted"/>
<dbReference type="EMBL" id="AUZM01000032">
    <property type="protein sequence ID" value="ERT06678.1"/>
    <property type="molecule type" value="Genomic_DNA"/>
</dbReference>
<gene>
    <name evidence="2" type="ORF">M595_3335</name>
</gene>
<sequence length="236" mass="26797">MLLFALAIAMQNRETSSIPSQTSTDWWKIAEYSAVVGSTIGSIVAAAWYRQILYAATPISAALWLNLINRQRFEQQVRQYSESAIADVHTVVQSLQEQVQNIPAEPTELDPITEVLTELQRVTQSLEHDVIRQQDWEVINVRIKLIEEALEAVKQTPVSDHVPLISDYSTDPPPESDLTPPVSSSQSSERDEKLHVKINQLHRQIVKLDQQNRDVVKPYLIRLTKAVEQLQNAQKN</sequence>
<dbReference type="RefSeq" id="WP_023067072.1">
    <property type="nucleotide sequence ID" value="NZ_AUZM01000032.1"/>
</dbReference>
<evidence type="ECO:0000313" key="3">
    <source>
        <dbReference type="Proteomes" id="UP000017127"/>
    </source>
</evidence>
<protein>
    <submittedName>
        <fullName evidence="2">Uncharacterized protein</fullName>
    </submittedName>
</protein>
<organism evidence="2 3">
    <name type="scientific">Lyngbya aestuarii BL J</name>
    <dbReference type="NCBI Taxonomy" id="1348334"/>
    <lineage>
        <taxon>Bacteria</taxon>
        <taxon>Bacillati</taxon>
        <taxon>Cyanobacteriota</taxon>
        <taxon>Cyanophyceae</taxon>
        <taxon>Oscillatoriophycideae</taxon>
        <taxon>Oscillatoriales</taxon>
        <taxon>Microcoleaceae</taxon>
        <taxon>Lyngbya</taxon>
    </lineage>
</organism>
<evidence type="ECO:0000313" key="2">
    <source>
        <dbReference type="EMBL" id="ERT06678.1"/>
    </source>
</evidence>
<dbReference type="Proteomes" id="UP000017127">
    <property type="component" value="Unassembled WGS sequence"/>
</dbReference>
<feature type="region of interest" description="Disordered" evidence="1">
    <location>
        <begin position="162"/>
        <end position="192"/>
    </location>
</feature>
<reference evidence="2 3" key="1">
    <citation type="journal article" date="2013" name="Front. Microbiol.">
        <title>Comparative genomic analyses of the cyanobacterium, Lyngbya aestuarii BL J, a powerful hydrogen producer.</title>
        <authorList>
            <person name="Kothari A."/>
            <person name="Vaughn M."/>
            <person name="Garcia-Pichel F."/>
        </authorList>
    </citation>
    <scope>NUCLEOTIDE SEQUENCE [LARGE SCALE GENOMIC DNA]</scope>
    <source>
        <strain evidence="2 3">BL J</strain>
    </source>
</reference>
<accession>U7QFK0</accession>
<name>U7QFK0_9CYAN</name>
<dbReference type="PATRIC" id="fig|1348334.3.peg.3227"/>
<evidence type="ECO:0000256" key="1">
    <source>
        <dbReference type="SAM" id="MobiDB-lite"/>
    </source>
</evidence>